<evidence type="ECO:0000313" key="2">
    <source>
        <dbReference type="EMBL" id="MBC8574938.1"/>
    </source>
</evidence>
<evidence type="ECO:0000256" key="1">
    <source>
        <dbReference type="SAM" id="SignalP"/>
    </source>
</evidence>
<keyword evidence="1" id="KW-0732">Signal</keyword>
<evidence type="ECO:0000313" key="3">
    <source>
        <dbReference type="Proteomes" id="UP000658131"/>
    </source>
</evidence>
<keyword evidence="3" id="KW-1185">Reference proteome</keyword>
<comment type="caution">
    <text evidence="2">The sequence shown here is derived from an EMBL/GenBank/DDBJ whole genome shotgun (WGS) entry which is preliminary data.</text>
</comment>
<gene>
    <name evidence="2" type="ORF">H8717_00730</name>
</gene>
<reference evidence="2 3" key="1">
    <citation type="submission" date="2020-08" db="EMBL/GenBank/DDBJ databases">
        <title>Genome public.</title>
        <authorList>
            <person name="Liu C."/>
            <person name="Sun Q."/>
        </authorList>
    </citation>
    <scope>NUCLEOTIDE SEQUENCE [LARGE SCALE GENOMIC DNA]</scope>
    <source>
        <strain evidence="2 3">BX1</strain>
    </source>
</reference>
<sequence>MKRFLTALLAAVMVAAMAVPAMAAEPIPENMRLKSISGSIRTRCKAGEPYSALTYNWTGGSGSPTTLPLGKTVYILANATNTAGGNPYGSGTSLTEPAGYQNYAPSGNLLESGQADVTGLSASEYVKSVHFEYLFSASGAKSPRWFLAIQTKTAEELKADRSDAEYRALIENAQSITGVSLSGSVAVTYQDAQYGFNGTEGTLNLNLSSPLKIDASEVVLPPPSSDPTVSNANLKLKGISNYNFRTYSADTQAAVTPAVTKIDLGSSVYLLTAAAKASDYNTYPLAEAEKVRAYVPSGNLLESGAVFSAGFVGKEYLKGISFQYLNSSSTSGGSSPRWFLSFTAKEEGELTAGQISALRSGVTLSGTITIPYRNTTAGGIDTGFANDITVDLTGVNAKLQIAPPGADSQKIVTGINSTPVMTKRNHGTQDGRVAAYNWDDKYVASGVTYIPWGKTVYLTLKDGSGTIVSDEFYVKNAVISPSWTAGGDYVKSVELVNEYYDAGVSKKKYFIAVSIKPESELGSLPTTEVRLEGSIGLTKTGEAAFDVSATLALDLGEGGTGEQPAVTGINSTPVMTKRNHGTQDGRVAAYDWNDKYVASGVTNIPWGKTVYLTLRNNSGTVVSDAAAVSGAVLTPSWIAGGDYVKSVELVSEYYDADVSKKKYYIAISIKPEEELKAVGLPTAETALEGSIRLARSGDPAYDVSAGLAISLGKTETVIDDPQRVAGIRGTAMCRFNGLVASWTPNGEPLPSGQTSVTEIGWGDTVFYTVDNAAGNGTVTDGNYLSDFTVESCDFEAVVEKISFVRAGSRSNPKLEKYYLAITFKNDLGAGDYPVNGSVVLKKTGENGFATADNTITANVNLTLLSDESLYVAAPRTEENQRVAKFAEFGFGANKKVYALVETDEGYVERYLDAINRASVTGSTYCDYGDTVYFLLEDVAGNRVIHHEYVDDLKIKVDWLDNSQMIEKVDIVMQRFEDGREGAETDYCYFLAVTFVDRPYSYRLNATGTITLTGKSRKYGIANDDHEISTKLDIWVGPLDSTTREDYYNRHFFGDRRISDVPTRYNFEDPSYEEGGDNYDVGTDEEDVIYLWGTVGDCYFTVDTRKQGKISLYNDVEFDPYFGAIYEQDADIQFINCNDATFHKNGILTIAVPDESYYVYEIKNNILMEIPDIAFNENECAYEFRTRHLRRYMISSEKLDLDKQFYIQDGIYEAESAAEVEETA</sequence>
<proteinExistence type="predicted"/>
<protein>
    <submittedName>
        <fullName evidence="2">Uncharacterized protein</fullName>
    </submittedName>
</protein>
<accession>A0ABR7NEW0</accession>
<feature type="signal peptide" evidence="1">
    <location>
        <begin position="1"/>
        <end position="23"/>
    </location>
</feature>
<feature type="chain" id="PRO_5045282013" evidence="1">
    <location>
        <begin position="24"/>
        <end position="1223"/>
    </location>
</feature>
<dbReference type="RefSeq" id="WP_262398629.1">
    <property type="nucleotide sequence ID" value="NZ_JACRTB010000001.1"/>
</dbReference>
<name>A0ABR7NEW0_9FIRM</name>
<organism evidence="2 3">
    <name type="scientific">Yanshouia hominis</name>
    <dbReference type="NCBI Taxonomy" id="2763673"/>
    <lineage>
        <taxon>Bacteria</taxon>
        <taxon>Bacillati</taxon>
        <taxon>Bacillota</taxon>
        <taxon>Clostridia</taxon>
        <taxon>Eubacteriales</taxon>
        <taxon>Oscillospiraceae</taxon>
        <taxon>Yanshouia</taxon>
    </lineage>
</organism>
<dbReference type="Proteomes" id="UP000658131">
    <property type="component" value="Unassembled WGS sequence"/>
</dbReference>
<dbReference type="EMBL" id="JACRTB010000001">
    <property type="protein sequence ID" value="MBC8574938.1"/>
    <property type="molecule type" value="Genomic_DNA"/>
</dbReference>